<comment type="caution">
    <text evidence="3">The sequence shown here is derived from an EMBL/GenBank/DDBJ whole genome shotgun (WGS) entry which is preliminary data.</text>
</comment>
<feature type="region of interest" description="Disordered" evidence="1">
    <location>
        <begin position="23"/>
        <end position="85"/>
    </location>
</feature>
<feature type="chain" id="PRO_5010178549" description="Lipoprotein SmpA/OmlA domain-containing protein" evidence="2">
    <location>
        <begin position="22"/>
        <end position="199"/>
    </location>
</feature>
<reference evidence="3 4" key="1">
    <citation type="submission" date="2016-10" db="EMBL/GenBank/DDBJ databases">
        <title>Draft genome sequences of four alkaliphilic bacteria belonging to the Anaerobacillus genus.</title>
        <authorList>
            <person name="Bassil N.M."/>
            <person name="Lloyd J.R."/>
        </authorList>
    </citation>
    <scope>NUCLEOTIDE SEQUENCE [LARGE SCALE GENOMIC DNA]</scope>
    <source>
        <strain evidence="3 4">DSM 22531</strain>
    </source>
</reference>
<name>A0A1S2M9P4_9BACI</name>
<gene>
    <name evidence="3" type="ORF">BKP45_01415</name>
</gene>
<feature type="compositionally biased region" description="Basic and acidic residues" evidence="1">
    <location>
        <begin position="61"/>
        <end position="75"/>
    </location>
</feature>
<evidence type="ECO:0000256" key="2">
    <source>
        <dbReference type="SAM" id="SignalP"/>
    </source>
</evidence>
<dbReference type="EMBL" id="MLQS01000001">
    <property type="protein sequence ID" value="OIJ21458.1"/>
    <property type="molecule type" value="Genomic_DNA"/>
</dbReference>
<feature type="compositionally biased region" description="Acidic residues" evidence="1">
    <location>
        <begin position="30"/>
        <end position="60"/>
    </location>
</feature>
<evidence type="ECO:0000256" key="1">
    <source>
        <dbReference type="SAM" id="MobiDB-lite"/>
    </source>
</evidence>
<evidence type="ECO:0000313" key="3">
    <source>
        <dbReference type="EMBL" id="OIJ21458.1"/>
    </source>
</evidence>
<evidence type="ECO:0000313" key="4">
    <source>
        <dbReference type="Proteomes" id="UP000180057"/>
    </source>
</evidence>
<dbReference type="RefSeq" id="WP_071388072.1">
    <property type="nucleotide sequence ID" value="NZ_MLQS01000001.1"/>
</dbReference>
<organism evidence="3 4">
    <name type="scientific">Anaerobacillus alkalidiazotrophicus</name>
    <dbReference type="NCBI Taxonomy" id="472963"/>
    <lineage>
        <taxon>Bacteria</taxon>
        <taxon>Bacillati</taxon>
        <taxon>Bacillota</taxon>
        <taxon>Bacilli</taxon>
        <taxon>Bacillales</taxon>
        <taxon>Bacillaceae</taxon>
        <taxon>Anaerobacillus</taxon>
    </lineage>
</organism>
<accession>A0A1S2M9P4</accession>
<feature type="signal peptide" evidence="2">
    <location>
        <begin position="1"/>
        <end position="21"/>
    </location>
</feature>
<evidence type="ECO:0008006" key="5">
    <source>
        <dbReference type="Google" id="ProtNLM"/>
    </source>
</evidence>
<protein>
    <recommendedName>
        <fullName evidence="5">Lipoprotein SmpA/OmlA domain-containing protein</fullName>
    </recommendedName>
</protein>
<dbReference type="Proteomes" id="UP000180057">
    <property type="component" value="Unassembled WGS sequence"/>
</dbReference>
<proteinExistence type="predicted"/>
<dbReference type="OrthoDB" id="2991167at2"/>
<dbReference type="PROSITE" id="PS51257">
    <property type="entry name" value="PROKAR_LIPOPROTEIN"/>
    <property type="match status" value="1"/>
</dbReference>
<dbReference type="AlphaFoldDB" id="A0A1S2M9P4"/>
<keyword evidence="2" id="KW-0732">Signal</keyword>
<dbReference type="STRING" id="472963.BKP45_01415"/>
<keyword evidence="4" id="KW-1185">Reference proteome</keyword>
<sequence>MKNLLFFILFSSLLVLGTACSPDEGTQIPESEDSIEEKNEQEEAEKEELDDEVSIEEETSKEEVETEQKESKQEDSNLNQEESASEVDQDIVTLLKGKVIVGKEINDVKQLLGEPIVNHKDTIMHAWRYDYTEDGYKYSNELISVDVAGLTERSMNAQVFVYFENNKVSSVSIYYFTDEDIMHYRETKEGFEEYSASAD</sequence>